<evidence type="ECO:0000313" key="8">
    <source>
        <dbReference type="Proteomes" id="UP000219514"/>
    </source>
</evidence>
<dbReference type="GO" id="GO:0030729">
    <property type="term" value="F:acetoacetate-CoA ligase activity"/>
    <property type="evidence" value="ECO:0007669"/>
    <property type="project" value="InterPro"/>
</dbReference>
<evidence type="ECO:0000256" key="3">
    <source>
        <dbReference type="ARBA" id="ARBA00022598"/>
    </source>
</evidence>
<dbReference type="InterPro" id="IPR005914">
    <property type="entry name" value="Acac_CoA_synth"/>
</dbReference>
<keyword evidence="5" id="KW-0067">ATP-binding</keyword>
<dbReference type="OrthoDB" id="9766486at2"/>
<dbReference type="Gene3D" id="3.40.50.1820">
    <property type="entry name" value="alpha/beta hydrolase"/>
    <property type="match status" value="1"/>
</dbReference>
<keyword evidence="3" id="KW-0436">Ligase</keyword>
<dbReference type="EMBL" id="OBDO01000002">
    <property type="protein sequence ID" value="SNX95735.1"/>
    <property type="molecule type" value="Genomic_DNA"/>
</dbReference>
<dbReference type="NCBIfam" id="NF002937">
    <property type="entry name" value="PRK03584.1"/>
    <property type="match status" value="1"/>
</dbReference>
<evidence type="ECO:0000256" key="2">
    <source>
        <dbReference type="ARBA" id="ARBA00006432"/>
    </source>
</evidence>
<evidence type="ECO:0000256" key="4">
    <source>
        <dbReference type="ARBA" id="ARBA00022741"/>
    </source>
</evidence>
<dbReference type="InterPro" id="IPR045851">
    <property type="entry name" value="AMP-bd_C_sf"/>
</dbReference>
<keyword evidence="8" id="KW-1185">Reference proteome</keyword>
<evidence type="ECO:0000256" key="1">
    <source>
        <dbReference type="ARBA" id="ARBA00001957"/>
    </source>
</evidence>
<organism evidence="7 8">
    <name type="scientific">Geodermatophilus sabuli</name>
    <dbReference type="NCBI Taxonomy" id="1564158"/>
    <lineage>
        <taxon>Bacteria</taxon>
        <taxon>Bacillati</taxon>
        <taxon>Actinomycetota</taxon>
        <taxon>Actinomycetes</taxon>
        <taxon>Geodermatophilales</taxon>
        <taxon>Geodermatophilaceae</taxon>
        <taxon>Geodermatophilus</taxon>
    </lineage>
</organism>
<dbReference type="InterPro" id="IPR009081">
    <property type="entry name" value="PP-bd_ACP"/>
</dbReference>
<dbReference type="InterPro" id="IPR025110">
    <property type="entry name" value="AMP-bd_C"/>
</dbReference>
<comment type="similarity">
    <text evidence="2">Belongs to the ATP-dependent AMP-binding enzyme family.</text>
</comment>
<dbReference type="GO" id="GO:0005524">
    <property type="term" value="F:ATP binding"/>
    <property type="evidence" value="ECO:0007669"/>
    <property type="project" value="UniProtKB-KW"/>
</dbReference>
<dbReference type="Pfam" id="PF00501">
    <property type="entry name" value="AMP-binding"/>
    <property type="match status" value="1"/>
</dbReference>
<dbReference type="GO" id="GO:0006629">
    <property type="term" value="P:lipid metabolic process"/>
    <property type="evidence" value="ECO:0007669"/>
    <property type="project" value="InterPro"/>
</dbReference>
<dbReference type="RefSeq" id="WP_097205753.1">
    <property type="nucleotide sequence ID" value="NZ_JACHXB010000003.1"/>
</dbReference>
<dbReference type="Gene3D" id="1.10.1200.10">
    <property type="entry name" value="ACP-like"/>
    <property type="match status" value="1"/>
</dbReference>
<sequence>MTATVTASTPAGEEPRTSQWAEFRARCEELAGRPLGSPLAFHDFSIREGDAFWRTLLEWSGLPWSGSPEPTVVGDDVEGARFFPEVRLNYVEALLRPLPGVDDEAPALTSLHADRPAERLSRRELREAVGVTAAALADAGIGVGSRVLAVAPNNATVAVAVLAAASLGAVVATSTPDVGTAALLGRFQQVEAQLLLLDRNGLHGGPEEGTSALLAGLPTVRRLVLLDELPVGDAPATRLPDLVAAAAGAPRPDWPRLPFDHPLFVMFSSGTTGPPKAIVHGAGGALLEHLKEHRLHGDLRPADRMYFHTTTAWMMWNWQLSALAVGASVVVYDGPVHGPETLWRIVADERVTVFGTSPTYLQLCQDAGHRPADEYDLSHLRAVLSTGAVLHDWQFEWVARAVGPQPLQSISGGTDILGCFVLGHPELPVSPGRCQTRSLGLDVVAVDPDGREVAGEVGELVCRRPFPSRPIGFLQDPDGSRFHRAYFSQHAGVWTHGDLVEFGPDGSARMHGRSDGVLNVNGVRIGPSEVYTALHEVTEITSAMAVEQRDASAPGRTRMVLLVVLQPGAALDGELERRIRRALRRNASPAHVPSLVLAVPELPVTHNGKASERAARDAVNGDVVANEAALRNPGCLAVIRAAVERAAGSDEPAPGPGHSTAVPRAAAGVSVPEPLARIWREVLGTADTRPDDDFMDLGGSSRQVMSLLRRVKLDLGVDVQILTFYADPTLQGLARTIEQSPRGETTGVQLLRPGTGRPVFLACDAWGQLNELQALVVALETDRPVYGVQPALSDGDGRRRSIAELADDTTGQLLTVQPTGPHSLVGYSFGGLLVYEVACRLRAAGHPVAFLGLVDALPPTASLTPREAAARRWAGRWDTLRSPARLTEQLHLRLTGEHADPEEAAWLRSSTTYNAHRLTPYDGAVTYFQAARRLPVVGNTLAAWRRAAPHLLVTEIPADHNSVLAHPHVLELARRLSATLA</sequence>
<reference evidence="7 8" key="1">
    <citation type="submission" date="2017-09" db="EMBL/GenBank/DDBJ databases">
        <authorList>
            <person name="Ehlers B."/>
            <person name="Leendertz F.H."/>
        </authorList>
    </citation>
    <scope>NUCLEOTIDE SEQUENCE [LARGE SCALE GENOMIC DNA]</scope>
    <source>
        <strain evidence="7 8">DSM 46844</strain>
    </source>
</reference>
<evidence type="ECO:0000259" key="6">
    <source>
        <dbReference type="PROSITE" id="PS50075"/>
    </source>
</evidence>
<keyword evidence="4" id="KW-0547">Nucleotide-binding</keyword>
<dbReference type="PANTHER" id="PTHR42921:SF1">
    <property type="entry name" value="ACETOACETYL-COA SYNTHETASE"/>
    <property type="match status" value="1"/>
</dbReference>
<protein>
    <submittedName>
        <fullName evidence="7">Acetoacetyl-CoA synthetase</fullName>
    </submittedName>
</protein>
<dbReference type="Pfam" id="PF00550">
    <property type="entry name" value="PP-binding"/>
    <property type="match status" value="1"/>
</dbReference>
<dbReference type="Gene3D" id="3.30.300.30">
    <property type="match status" value="1"/>
</dbReference>
<accession>A0A285E9M9</accession>
<gene>
    <name evidence="7" type="ORF">SAMN06893097_102439</name>
</gene>
<dbReference type="InterPro" id="IPR029058">
    <property type="entry name" value="AB_hydrolase_fold"/>
</dbReference>
<dbReference type="SUPFAM" id="SSF53474">
    <property type="entry name" value="alpha/beta-Hydrolases"/>
    <property type="match status" value="1"/>
</dbReference>
<dbReference type="InterPro" id="IPR020802">
    <property type="entry name" value="TesA-like"/>
</dbReference>
<dbReference type="Proteomes" id="UP000219514">
    <property type="component" value="Unassembled WGS sequence"/>
</dbReference>
<dbReference type="InterPro" id="IPR036736">
    <property type="entry name" value="ACP-like_sf"/>
</dbReference>
<dbReference type="PROSITE" id="PS00455">
    <property type="entry name" value="AMP_BINDING"/>
    <property type="match status" value="1"/>
</dbReference>
<dbReference type="InterPro" id="IPR042099">
    <property type="entry name" value="ANL_N_sf"/>
</dbReference>
<dbReference type="AlphaFoldDB" id="A0A285E9M9"/>
<feature type="domain" description="Carrier" evidence="6">
    <location>
        <begin position="666"/>
        <end position="741"/>
    </location>
</feature>
<name>A0A285E9M9_9ACTN</name>
<dbReference type="Gene3D" id="3.40.50.12780">
    <property type="entry name" value="N-terminal domain of ligase-like"/>
    <property type="match status" value="1"/>
</dbReference>
<comment type="cofactor">
    <cofactor evidence="1">
        <name>pantetheine 4'-phosphate</name>
        <dbReference type="ChEBI" id="CHEBI:47942"/>
    </cofactor>
</comment>
<proteinExistence type="inferred from homology"/>
<dbReference type="SMART" id="SM00824">
    <property type="entry name" value="PKS_TE"/>
    <property type="match status" value="1"/>
</dbReference>
<dbReference type="Pfam" id="PF00975">
    <property type="entry name" value="Thioesterase"/>
    <property type="match status" value="1"/>
</dbReference>
<dbReference type="PANTHER" id="PTHR42921">
    <property type="entry name" value="ACETOACETYL-COA SYNTHETASE"/>
    <property type="match status" value="1"/>
</dbReference>
<dbReference type="NCBIfam" id="TIGR01217">
    <property type="entry name" value="ac_ac_CoA_syn"/>
    <property type="match status" value="1"/>
</dbReference>
<dbReference type="InterPro" id="IPR001031">
    <property type="entry name" value="Thioesterase"/>
</dbReference>
<dbReference type="InterPro" id="IPR000873">
    <property type="entry name" value="AMP-dep_synth/lig_dom"/>
</dbReference>
<evidence type="ECO:0000313" key="7">
    <source>
        <dbReference type="EMBL" id="SNX95735.1"/>
    </source>
</evidence>
<dbReference type="SUPFAM" id="SSF47336">
    <property type="entry name" value="ACP-like"/>
    <property type="match status" value="1"/>
</dbReference>
<dbReference type="PROSITE" id="PS50075">
    <property type="entry name" value="CARRIER"/>
    <property type="match status" value="1"/>
</dbReference>
<evidence type="ECO:0000256" key="5">
    <source>
        <dbReference type="ARBA" id="ARBA00022840"/>
    </source>
</evidence>
<dbReference type="InterPro" id="IPR020845">
    <property type="entry name" value="AMP-binding_CS"/>
</dbReference>
<dbReference type="Pfam" id="PF13193">
    <property type="entry name" value="AMP-binding_C"/>
    <property type="match status" value="1"/>
</dbReference>
<dbReference type="SUPFAM" id="SSF56801">
    <property type="entry name" value="Acetyl-CoA synthetase-like"/>
    <property type="match status" value="1"/>
</dbReference>